<accession>Q6KA56</accession>
<sequence length="162" mass="17550">MEALPPVARAAAAAAAWYEVRLRRPSAPQRQATAAGLPSVLFTPAQQSLAGLALGLPGVMYVRHPASAVIVYPQSDDGPQLRPPLPPLPSPVCRRAQLLWHQRPGCRPLRFSPPAGLPDRFLSCPALLPADRQPPRFSLSARLERGEGKRGEMGREEEEENG</sequence>
<reference evidence="3" key="2">
    <citation type="journal article" date="2008" name="Nucleic Acids Res.">
        <title>The rice annotation project database (RAP-DB): 2008 update.</title>
        <authorList>
            <consortium name="The rice annotation project (RAP)"/>
        </authorList>
    </citation>
    <scope>GENOME REANNOTATION</scope>
    <source>
        <strain evidence="3">cv. Nipponbare</strain>
    </source>
</reference>
<proteinExistence type="predicted"/>
<feature type="region of interest" description="Disordered" evidence="1">
    <location>
        <begin position="128"/>
        <end position="162"/>
    </location>
</feature>
<dbReference type="Proteomes" id="UP000000763">
    <property type="component" value="Chromosome 2"/>
</dbReference>
<name>Q6KA56_ORYSJ</name>
<gene>
    <name evidence="2" type="primary">OJ1115_D03.31</name>
</gene>
<dbReference type="AlphaFoldDB" id="Q6KA56"/>
<protein>
    <submittedName>
        <fullName evidence="2">Uncharacterized protein</fullName>
    </submittedName>
</protein>
<feature type="compositionally biased region" description="Basic and acidic residues" evidence="1">
    <location>
        <begin position="142"/>
        <end position="154"/>
    </location>
</feature>
<reference evidence="3" key="1">
    <citation type="journal article" date="2005" name="Nature">
        <title>The map-based sequence of the rice genome.</title>
        <authorList>
            <consortium name="International rice genome sequencing project (IRGSP)"/>
            <person name="Matsumoto T."/>
            <person name="Wu J."/>
            <person name="Kanamori H."/>
            <person name="Katayose Y."/>
            <person name="Fujisawa M."/>
            <person name="Namiki N."/>
            <person name="Mizuno H."/>
            <person name="Yamamoto K."/>
            <person name="Antonio B.A."/>
            <person name="Baba T."/>
            <person name="Sakata K."/>
            <person name="Nagamura Y."/>
            <person name="Aoki H."/>
            <person name="Arikawa K."/>
            <person name="Arita K."/>
            <person name="Bito T."/>
            <person name="Chiden Y."/>
            <person name="Fujitsuka N."/>
            <person name="Fukunaka R."/>
            <person name="Hamada M."/>
            <person name="Harada C."/>
            <person name="Hayashi A."/>
            <person name="Hijishita S."/>
            <person name="Honda M."/>
            <person name="Hosokawa S."/>
            <person name="Ichikawa Y."/>
            <person name="Idonuma A."/>
            <person name="Iijima M."/>
            <person name="Ikeda M."/>
            <person name="Ikeno M."/>
            <person name="Ito K."/>
            <person name="Ito S."/>
            <person name="Ito T."/>
            <person name="Ito Y."/>
            <person name="Ito Y."/>
            <person name="Iwabuchi A."/>
            <person name="Kamiya K."/>
            <person name="Karasawa W."/>
            <person name="Kurita K."/>
            <person name="Katagiri S."/>
            <person name="Kikuta A."/>
            <person name="Kobayashi H."/>
            <person name="Kobayashi N."/>
            <person name="Machita K."/>
            <person name="Maehara T."/>
            <person name="Masukawa M."/>
            <person name="Mizubayashi T."/>
            <person name="Mukai Y."/>
            <person name="Nagasaki H."/>
            <person name="Nagata Y."/>
            <person name="Naito S."/>
            <person name="Nakashima M."/>
            <person name="Nakama Y."/>
            <person name="Nakamichi Y."/>
            <person name="Nakamura M."/>
            <person name="Meguro A."/>
            <person name="Negishi M."/>
            <person name="Ohta I."/>
            <person name="Ohta T."/>
            <person name="Okamoto M."/>
            <person name="Ono N."/>
            <person name="Saji S."/>
            <person name="Sakaguchi M."/>
            <person name="Sakai K."/>
            <person name="Shibata M."/>
            <person name="Shimokawa T."/>
            <person name="Song J."/>
            <person name="Takazaki Y."/>
            <person name="Terasawa K."/>
            <person name="Tsugane M."/>
            <person name="Tsuji K."/>
            <person name="Ueda S."/>
            <person name="Waki K."/>
            <person name="Yamagata H."/>
            <person name="Yamamoto M."/>
            <person name="Yamamoto S."/>
            <person name="Yamane H."/>
            <person name="Yoshiki S."/>
            <person name="Yoshihara R."/>
            <person name="Yukawa K."/>
            <person name="Zhong H."/>
            <person name="Yano M."/>
            <person name="Yuan Q."/>
            <person name="Ouyang S."/>
            <person name="Liu J."/>
            <person name="Jones K.M."/>
            <person name="Gansberger K."/>
            <person name="Moffat K."/>
            <person name="Hill J."/>
            <person name="Bera J."/>
            <person name="Fadrosh D."/>
            <person name="Jin S."/>
            <person name="Johri S."/>
            <person name="Kim M."/>
            <person name="Overton L."/>
            <person name="Reardon M."/>
            <person name="Tsitrin T."/>
            <person name="Vuong H."/>
            <person name="Weaver B."/>
            <person name="Ciecko A."/>
            <person name="Tallon L."/>
            <person name="Jackson J."/>
            <person name="Pai G."/>
            <person name="Aken S.V."/>
            <person name="Utterback T."/>
            <person name="Reidmuller S."/>
            <person name="Feldblyum T."/>
            <person name="Hsiao J."/>
            <person name="Zismann V."/>
            <person name="Iobst S."/>
            <person name="de Vazeille A.R."/>
            <person name="Buell C.R."/>
            <person name="Ying K."/>
            <person name="Li Y."/>
            <person name="Lu T."/>
            <person name="Huang Y."/>
            <person name="Zhao Q."/>
            <person name="Feng Q."/>
            <person name="Zhang L."/>
            <person name="Zhu J."/>
            <person name="Weng Q."/>
            <person name="Mu J."/>
            <person name="Lu Y."/>
            <person name="Fan D."/>
            <person name="Liu Y."/>
            <person name="Guan J."/>
            <person name="Zhang Y."/>
            <person name="Yu S."/>
            <person name="Liu X."/>
            <person name="Zhang Y."/>
            <person name="Hong G."/>
            <person name="Han B."/>
            <person name="Choisne N."/>
            <person name="Demange N."/>
            <person name="Orjeda G."/>
            <person name="Samain S."/>
            <person name="Cattolico L."/>
            <person name="Pelletier E."/>
            <person name="Couloux A."/>
            <person name="Segurens B."/>
            <person name="Wincker P."/>
            <person name="D'Hont A."/>
            <person name="Scarpelli C."/>
            <person name="Weissenbach J."/>
            <person name="Salanoubat M."/>
            <person name="Quetier F."/>
            <person name="Yu Y."/>
            <person name="Kim H.R."/>
            <person name="Rambo T."/>
            <person name="Currie J."/>
            <person name="Collura K."/>
            <person name="Luo M."/>
            <person name="Yang T."/>
            <person name="Ammiraju J.S.S."/>
            <person name="Engler F."/>
            <person name="Soderlund C."/>
            <person name="Wing R.A."/>
            <person name="Palmer L.E."/>
            <person name="de la Bastide M."/>
            <person name="Spiegel L."/>
            <person name="Nascimento L."/>
            <person name="Zutavern T."/>
            <person name="O'Shaughnessy A."/>
            <person name="Dike S."/>
            <person name="Dedhia N."/>
            <person name="Preston R."/>
            <person name="Balija V."/>
            <person name="McCombie W.R."/>
            <person name="Chow T."/>
            <person name="Chen H."/>
            <person name="Chung M."/>
            <person name="Chen C."/>
            <person name="Shaw J."/>
            <person name="Wu H."/>
            <person name="Hsiao K."/>
            <person name="Chao Y."/>
            <person name="Chu M."/>
            <person name="Cheng C."/>
            <person name="Hour A."/>
            <person name="Lee P."/>
            <person name="Lin S."/>
            <person name="Lin Y."/>
            <person name="Liou J."/>
            <person name="Liu S."/>
            <person name="Hsing Y."/>
            <person name="Raghuvanshi S."/>
            <person name="Mohanty A."/>
            <person name="Bharti A.K."/>
            <person name="Gaur A."/>
            <person name="Gupta V."/>
            <person name="Kumar D."/>
            <person name="Ravi V."/>
            <person name="Vij S."/>
            <person name="Kapur A."/>
            <person name="Khurana P."/>
            <person name="Khurana P."/>
            <person name="Khurana J.P."/>
            <person name="Tyagi A.K."/>
            <person name="Gaikwad K."/>
            <person name="Singh A."/>
            <person name="Dalal V."/>
            <person name="Srivastava S."/>
            <person name="Dixit A."/>
            <person name="Pal A.K."/>
            <person name="Ghazi I.A."/>
            <person name="Yadav M."/>
            <person name="Pandit A."/>
            <person name="Bhargava A."/>
            <person name="Sureshbabu K."/>
            <person name="Batra K."/>
            <person name="Sharma T.R."/>
            <person name="Mohapatra T."/>
            <person name="Singh N.K."/>
            <person name="Messing J."/>
            <person name="Nelson A.B."/>
            <person name="Fuks G."/>
            <person name="Kavchok S."/>
            <person name="Keizer G."/>
            <person name="Linton E."/>
            <person name="Llaca V."/>
            <person name="Song R."/>
            <person name="Tanyolac B."/>
            <person name="Young S."/>
            <person name="Ho-Il K."/>
            <person name="Hahn J.H."/>
            <person name="Sangsakoo G."/>
            <person name="Vanavichit A."/>
            <person name="de Mattos Luiz.A.T."/>
            <person name="Zimmer P.D."/>
            <person name="Malone G."/>
            <person name="Dellagostin O."/>
            <person name="de Oliveira A.C."/>
            <person name="Bevan M."/>
            <person name="Bancroft I."/>
            <person name="Minx P."/>
            <person name="Cordum H."/>
            <person name="Wilson R."/>
            <person name="Cheng Z."/>
            <person name="Jin W."/>
            <person name="Jiang J."/>
            <person name="Leong S.A."/>
            <person name="Iwama H."/>
            <person name="Gojobori T."/>
            <person name="Itoh T."/>
            <person name="Niimura Y."/>
            <person name="Fujii Y."/>
            <person name="Habara T."/>
            <person name="Sakai H."/>
            <person name="Sato Y."/>
            <person name="Wilson G."/>
            <person name="Kumar K."/>
            <person name="McCouch S."/>
            <person name="Juretic N."/>
            <person name="Hoen D."/>
            <person name="Wright S."/>
            <person name="Bruskiewich R."/>
            <person name="Bureau T."/>
            <person name="Miyao A."/>
            <person name="Hirochika H."/>
            <person name="Nishikawa T."/>
            <person name="Kadowaki K."/>
            <person name="Sugiura M."/>
            <person name="Burr B."/>
            <person name="Sasaki T."/>
        </authorList>
    </citation>
    <scope>NUCLEOTIDE SEQUENCE [LARGE SCALE GENOMIC DNA]</scope>
    <source>
        <strain evidence="3">cv. Nipponbare</strain>
    </source>
</reference>
<evidence type="ECO:0000256" key="1">
    <source>
        <dbReference type="SAM" id="MobiDB-lite"/>
    </source>
</evidence>
<evidence type="ECO:0000313" key="3">
    <source>
        <dbReference type="Proteomes" id="UP000000763"/>
    </source>
</evidence>
<organism evidence="2 3">
    <name type="scientific">Oryza sativa subsp. japonica</name>
    <name type="common">Rice</name>
    <dbReference type="NCBI Taxonomy" id="39947"/>
    <lineage>
        <taxon>Eukaryota</taxon>
        <taxon>Viridiplantae</taxon>
        <taxon>Streptophyta</taxon>
        <taxon>Embryophyta</taxon>
        <taxon>Tracheophyta</taxon>
        <taxon>Spermatophyta</taxon>
        <taxon>Magnoliopsida</taxon>
        <taxon>Liliopsida</taxon>
        <taxon>Poales</taxon>
        <taxon>Poaceae</taxon>
        <taxon>BOP clade</taxon>
        <taxon>Oryzoideae</taxon>
        <taxon>Oryzeae</taxon>
        <taxon>Oryzinae</taxon>
        <taxon>Oryza</taxon>
        <taxon>Oryza sativa</taxon>
    </lineage>
</organism>
<evidence type="ECO:0000313" key="2">
    <source>
        <dbReference type="EMBL" id="BAD21501.1"/>
    </source>
</evidence>
<dbReference type="EMBL" id="AP004001">
    <property type="protein sequence ID" value="BAD21501.1"/>
    <property type="molecule type" value="Genomic_DNA"/>
</dbReference>